<evidence type="ECO:0000256" key="1">
    <source>
        <dbReference type="SAM" id="MobiDB-lite"/>
    </source>
</evidence>
<gene>
    <name evidence="2" type="ORF">V1477_006746</name>
</gene>
<feature type="region of interest" description="Disordered" evidence="1">
    <location>
        <begin position="61"/>
        <end position="89"/>
    </location>
</feature>
<dbReference type="AlphaFoldDB" id="A0ABD2CGK1"/>
<keyword evidence="3" id="KW-1185">Reference proteome</keyword>
<name>A0ABD2CGK1_VESMC</name>
<accession>A0ABD2CGK1</accession>
<feature type="compositionally biased region" description="Basic and acidic residues" evidence="1">
    <location>
        <begin position="67"/>
        <end position="76"/>
    </location>
</feature>
<protein>
    <submittedName>
        <fullName evidence="2">Uncharacterized protein</fullName>
    </submittedName>
</protein>
<organism evidence="2 3">
    <name type="scientific">Vespula maculifrons</name>
    <name type="common">Eastern yellow jacket</name>
    <name type="synonym">Wasp</name>
    <dbReference type="NCBI Taxonomy" id="7453"/>
    <lineage>
        <taxon>Eukaryota</taxon>
        <taxon>Metazoa</taxon>
        <taxon>Ecdysozoa</taxon>
        <taxon>Arthropoda</taxon>
        <taxon>Hexapoda</taxon>
        <taxon>Insecta</taxon>
        <taxon>Pterygota</taxon>
        <taxon>Neoptera</taxon>
        <taxon>Endopterygota</taxon>
        <taxon>Hymenoptera</taxon>
        <taxon>Apocrita</taxon>
        <taxon>Aculeata</taxon>
        <taxon>Vespoidea</taxon>
        <taxon>Vespidae</taxon>
        <taxon>Vespinae</taxon>
        <taxon>Vespula</taxon>
    </lineage>
</organism>
<comment type="caution">
    <text evidence="2">The sequence shown here is derived from an EMBL/GenBank/DDBJ whole genome shotgun (WGS) entry which is preliminary data.</text>
</comment>
<evidence type="ECO:0000313" key="3">
    <source>
        <dbReference type="Proteomes" id="UP001607303"/>
    </source>
</evidence>
<sequence length="117" mass="13401">MEGLDVQKVEEPLQTPFQSFTYEQELLTGRTTLELGKTCKFENGFEADVFTKVPRGKTIITSGALTGEKEEEKQQQQEEEEKEVVEEEELAALTEERWTEYSAEVRNSFGEHFSISS</sequence>
<reference evidence="2 3" key="1">
    <citation type="journal article" date="2024" name="Ann. Entomol. Soc. Am.">
        <title>Genomic analyses of the southern and eastern yellowjacket wasps (Hymenoptera: Vespidae) reveal evolutionary signatures of social life.</title>
        <authorList>
            <person name="Catto M.A."/>
            <person name="Caine P.B."/>
            <person name="Orr S.E."/>
            <person name="Hunt B.G."/>
            <person name="Goodisman M.A.D."/>
        </authorList>
    </citation>
    <scope>NUCLEOTIDE SEQUENCE [LARGE SCALE GENOMIC DNA]</scope>
    <source>
        <strain evidence="2">232</strain>
        <tissue evidence="2">Head and thorax</tissue>
    </source>
</reference>
<feature type="compositionally biased region" description="Acidic residues" evidence="1">
    <location>
        <begin position="77"/>
        <end position="89"/>
    </location>
</feature>
<dbReference type="EMBL" id="JAYRBN010000050">
    <property type="protein sequence ID" value="KAL2744204.1"/>
    <property type="molecule type" value="Genomic_DNA"/>
</dbReference>
<dbReference type="Proteomes" id="UP001607303">
    <property type="component" value="Unassembled WGS sequence"/>
</dbReference>
<proteinExistence type="predicted"/>
<evidence type="ECO:0000313" key="2">
    <source>
        <dbReference type="EMBL" id="KAL2744204.1"/>
    </source>
</evidence>